<dbReference type="Proteomes" id="UP000186922">
    <property type="component" value="Unassembled WGS sequence"/>
</dbReference>
<dbReference type="PANTHER" id="PTHR13317:SF4">
    <property type="entry name" value="TRANSMEMBRANE ANTERIOR POSTERIOR TRANSFORMATION PROTEIN 1 HOMOLOG"/>
    <property type="match status" value="1"/>
</dbReference>
<keyword evidence="5 7" id="KW-0472">Membrane</keyword>
<evidence type="ECO:0000256" key="7">
    <source>
        <dbReference type="SAM" id="Phobius"/>
    </source>
</evidence>
<feature type="transmembrane region" description="Helical" evidence="7">
    <location>
        <begin position="467"/>
        <end position="492"/>
    </location>
</feature>
<feature type="transmembrane region" description="Helical" evidence="7">
    <location>
        <begin position="141"/>
        <end position="169"/>
    </location>
</feature>
<evidence type="ECO:0000256" key="2">
    <source>
        <dbReference type="ARBA" id="ARBA00008803"/>
    </source>
</evidence>
<feature type="transmembrane region" description="Helical" evidence="7">
    <location>
        <begin position="274"/>
        <end position="297"/>
    </location>
</feature>
<accession>A0A1D1UQX9</accession>
<protein>
    <submittedName>
        <fullName evidence="8">Uncharacterized protein</fullName>
    </submittedName>
</protein>
<evidence type="ECO:0000256" key="3">
    <source>
        <dbReference type="ARBA" id="ARBA00022692"/>
    </source>
</evidence>
<evidence type="ECO:0000313" key="8">
    <source>
        <dbReference type="EMBL" id="GAU92119.1"/>
    </source>
</evidence>
<dbReference type="STRING" id="947166.A0A1D1UQX9"/>
<feature type="transmembrane region" description="Helical" evidence="7">
    <location>
        <begin position="435"/>
        <end position="455"/>
    </location>
</feature>
<keyword evidence="9" id="KW-1185">Reference proteome</keyword>
<keyword evidence="3 7" id="KW-0812">Transmembrane</keyword>
<feature type="compositionally biased region" description="Acidic residues" evidence="6">
    <location>
        <begin position="13"/>
        <end position="23"/>
    </location>
</feature>
<feature type="transmembrane region" description="Helical" evidence="7">
    <location>
        <begin position="201"/>
        <end position="221"/>
    </location>
</feature>
<evidence type="ECO:0000256" key="6">
    <source>
        <dbReference type="SAM" id="MobiDB-lite"/>
    </source>
</evidence>
<dbReference type="InterPro" id="IPR008010">
    <property type="entry name" value="Tatp1"/>
</dbReference>
<dbReference type="GO" id="GO:0005789">
    <property type="term" value="C:endoplasmic reticulum membrane"/>
    <property type="evidence" value="ECO:0007669"/>
    <property type="project" value="TreeGrafter"/>
</dbReference>
<organism evidence="8 9">
    <name type="scientific">Ramazzottius varieornatus</name>
    <name type="common">Water bear</name>
    <name type="synonym">Tardigrade</name>
    <dbReference type="NCBI Taxonomy" id="947166"/>
    <lineage>
        <taxon>Eukaryota</taxon>
        <taxon>Metazoa</taxon>
        <taxon>Ecdysozoa</taxon>
        <taxon>Tardigrada</taxon>
        <taxon>Eutardigrada</taxon>
        <taxon>Parachela</taxon>
        <taxon>Hypsibioidea</taxon>
        <taxon>Ramazzottiidae</taxon>
        <taxon>Ramazzottius</taxon>
    </lineage>
</organism>
<dbReference type="EMBL" id="BDGG01000002">
    <property type="protein sequence ID" value="GAU92119.1"/>
    <property type="molecule type" value="Genomic_DNA"/>
</dbReference>
<reference evidence="8 9" key="1">
    <citation type="journal article" date="2016" name="Nat. Commun.">
        <title>Extremotolerant tardigrade genome and improved radiotolerance of human cultured cells by tardigrade-unique protein.</title>
        <authorList>
            <person name="Hashimoto T."/>
            <person name="Horikawa D.D."/>
            <person name="Saito Y."/>
            <person name="Kuwahara H."/>
            <person name="Kozuka-Hata H."/>
            <person name="Shin-I T."/>
            <person name="Minakuchi Y."/>
            <person name="Ohishi K."/>
            <person name="Motoyama A."/>
            <person name="Aizu T."/>
            <person name="Enomoto A."/>
            <person name="Kondo K."/>
            <person name="Tanaka S."/>
            <person name="Hara Y."/>
            <person name="Koshikawa S."/>
            <person name="Sagara H."/>
            <person name="Miura T."/>
            <person name="Yokobori S."/>
            <person name="Miyagawa K."/>
            <person name="Suzuki Y."/>
            <person name="Kubo T."/>
            <person name="Oyama M."/>
            <person name="Kohara Y."/>
            <person name="Fujiyama A."/>
            <person name="Arakawa K."/>
            <person name="Katayama T."/>
            <person name="Toyoda A."/>
            <person name="Kunieda T."/>
        </authorList>
    </citation>
    <scope>NUCLEOTIDE SEQUENCE [LARGE SCALE GENOMIC DNA]</scope>
    <source>
        <strain evidence="8 9">YOKOZUNA-1</strain>
    </source>
</reference>
<comment type="subcellular location">
    <subcellularLocation>
        <location evidence="1">Membrane</location>
        <topology evidence="1">Multi-pass membrane protein</topology>
    </subcellularLocation>
</comment>
<dbReference type="Pfam" id="PF05346">
    <property type="entry name" value="DUF747"/>
    <property type="match status" value="1"/>
</dbReference>
<gene>
    <name evidence="8" type="primary">RvY_04242-1</name>
    <name evidence="8" type="synonym">RvY_04242.1</name>
    <name evidence="8" type="ORF">RvY_04242</name>
</gene>
<evidence type="ECO:0000256" key="1">
    <source>
        <dbReference type="ARBA" id="ARBA00004141"/>
    </source>
</evidence>
<dbReference type="GO" id="GO:0036064">
    <property type="term" value="C:ciliary basal body"/>
    <property type="evidence" value="ECO:0007669"/>
    <property type="project" value="TreeGrafter"/>
</dbReference>
<name>A0A1D1UQX9_RAMVA</name>
<sequence>MSSRLNAIASSTTDDDPNSENDDVELPFALHRSRSHSVEYYESSEWTPLQLPTILRDAMPQKSASTFTTEFSATLPKPVQQNYAKASSFCDYLIRSCRREQKQREDKERLAEKSRRIQTFLSVPREVEKVMSLGTLQCADAFLYVFTILPVRLLIAFYQINLLLLRLFVRFTVGRFRSHTRQTVVPTFPTTSACEIIKGTIILAGVWLFTFVDLSVMYHFLRGQAVVKLYIMFNMLEVADRLCSSFGQDILESLFWTASPATPPNEKRMTRLGILPQIIITLLYVLVHSLVVLIQITTLNIAMNSQNRALLVILLSNNFVEIKGSVFKKFEKKNLYQISCSDVRERFQFVILLLMVIIRNMTELGWKMDNFVACLPDGALIIASEVVVDWTKHAFITKFNEIPMGVYQDYTYSLAYDFATTQLDTNAFTDQSDAVVRRMGFVPIPLAIIVIRIVYQSFRFDDWRDWLLFGLGYVSLMATKMLINVHLLRWCYNLIMEHRAKHRDERRCWSNPDTRAGSVVDMADLLERARSAPNTPPPQPRLVRAPSIGHCPLFANSELDLTSMNQNLLEADSTTKDKNA</sequence>
<dbReference type="PANTHER" id="PTHR13317">
    <property type="entry name" value="TRANSMEMBRANE ANTERIOR POSTERIOR TRANSFORMATION PROTEIN 1 HOMOLOG"/>
    <property type="match status" value="1"/>
</dbReference>
<evidence type="ECO:0000313" key="9">
    <source>
        <dbReference type="Proteomes" id="UP000186922"/>
    </source>
</evidence>
<proteinExistence type="inferred from homology"/>
<dbReference type="OrthoDB" id="29023at2759"/>
<comment type="caution">
    <text evidence="8">The sequence shown here is derived from an EMBL/GenBank/DDBJ whole genome shotgun (WGS) entry which is preliminary data.</text>
</comment>
<keyword evidence="4 7" id="KW-1133">Transmembrane helix</keyword>
<dbReference type="GO" id="GO:0045724">
    <property type="term" value="P:positive regulation of cilium assembly"/>
    <property type="evidence" value="ECO:0007669"/>
    <property type="project" value="TreeGrafter"/>
</dbReference>
<comment type="similarity">
    <text evidence="2">Belongs to the TAPT1 family.</text>
</comment>
<feature type="region of interest" description="Disordered" evidence="6">
    <location>
        <begin position="1"/>
        <end position="23"/>
    </location>
</feature>
<dbReference type="AlphaFoldDB" id="A0A1D1UQX9"/>
<evidence type="ECO:0000256" key="4">
    <source>
        <dbReference type="ARBA" id="ARBA00022989"/>
    </source>
</evidence>
<evidence type="ECO:0000256" key="5">
    <source>
        <dbReference type="ARBA" id="ARBA00023136"/>
    </source>
</evidence>
<feature type="compositionally biased region" description="Polar residues" evidence="6">
    <location>
        <begin position="1"/>
        <end position="12"/>
    </location>
</feature>